<accession>A0A2T5JBZ0</accession>
<evidence type="ECO:0000256" key="1">
    <source>
        <dbReference type="ARBA" id="ARBA00022679"/>
    </source>
</evidence>
<organism evidence="3 4">
    <name type="scientific">Mucilaginibacter yixingensis</name>
    <dbReference type="NCBI Taxonomy" id="1295612"/>
    <lineage>
        <taxon>Bacteria</taxon>
        <taxon>Pseudomonadati</taxon>
        <taxon>Bacteroidota</taxon>
        <taxon>Sphingobacteriia</taxon>
        <taxon>Sphingobacteriales</taxon>
        <taxon>Sphingobacteriaceae</taxon>
        <taxon>Mucilaginibacter</taxon>
    </lineage>
</organism>
<dbReference type="InterPro" id="IPR006598">
    <property type="entry name" value="CAP10"/>
</dbReference>
<protein>
    <submittedName>
        <fullName evidence="3">Glycosyl transferase family 90</fullName>
    </submittedName>
</protein>
<dbReference type="AlphaFoldDB" id="A0A2T5JBZ0"/>
<dbReference type="SMART" id="SM00672">
    <property type="entry name" value="CAP10"/>
    <property type="match status" value="1"/>
</dbReference>
<feature type="domain" description="Glycosyl transferase CAP10" evidence="2">
    <location>
        <begin position="73"/>
        <end position="313"/>
    </location>
</feature>
<comment type="caution">
    <text evidence="3">The sequence shown here is derived from an EMBL/GenBank/DDBJ whole genome shotgun (WGS) entry which is preliminary data.</text>
</comment>
<dbReference type="PANTHER" id="PTHR12203:SF35">
    <property type="entry name" value="PROTEIN O-GLUCOSYLTRANSFERASE 1"/>
    <property type="match status" value="1"/>
</dbReference>
<dbReference type="GO" id="GO:0016740">
    <property type="term" value="F:transferase activity"/>
    <property type="evidence" value="ECO:0007669"/>
    <property type="project" value="UniProtKB-KW"/>
</dbReference>
<proteinExistence type="predicted"/>
<reference evidence="3 4" key="1">
    <citation type="submission" date="2018-04" db="EMBL/GenBank/DDBJ databases">
        <title>Genomic Encyclopedia of Archaeal and Bacterial Type Strains, Phase II (KMG-II): from individual species to whole genera.</title>
        <authorList>
            <person name="Goeker M."/>
        </authorList>
    </citation>
    <scope>NUCLEOTIDE SEQUENCE [LARGE SCALE GENOMIC DNA]</scope>
    <source>
        <strain evidence="3 4">DSM 26809</strain>
    </source>
</reference>
<evidence type="ECO:0000259" key="2">
    <source>
        <dbReference type="SMART" id="SM00672"/>
    </source>
</evidence>
<gene>
    <name evidence="3" type="ORF">C8P68_102103</name>
</gene>
<dbReference type="Proteomes" id="UP000244168">
    <property type="component" value="Unassembled WGS sequence"/>
</dbReference>
<name>A0A2T5JBZ0_9SPHI</name>
<dbReference type="Pfam" id="PF05686">
    <property type="entry name" value="Glyco_transf_90"/>
    <property type="match status" value="1"/>
</dbReference>
<keyword evidence="1 3" id="KW-0808">Transferase</keyword>
<dbReference type="InterPro" id="IPR051091">
    <property type="entry name" value="O-Glucosyltr/Glycosyltrsf_90"/>
</dbReference>
<dbReference type="PANTHER" id="PTHR12203">
    <property type="entry name" value="KDEL LYS-ASP-GLU-LEU CONTAINING - RELATED"/>
    <property type="match status" value="1"/>
</dbReference>
<keyword evidence="4" id="KW-1185">Reference proteome</keyword>
<evidence type="ECO:0000313" key="4">
    <source>
        <dbReference type="Proteomes" id="UP000244168"/>
    </source>
</evidence>
<dbReference type="EMBL" id="QAOQ01000002">
    <property type="protein sequence ID" value="PTQ99287.1"/>
    <property type="molecule type" value="Genomic_DNA"/>
</dbReference>
<dbReference type="OrthoDB" id="767964at2"/>
<dbReference type="RefSeq" id="WP_107827225.1">
    <property type="nucleotide sequence ID" value="NZ_CP160205.1"/>
</dbReference>
<sequence>MAFRKLRTTIRRSKIGYYAINYLRQAIPVGLYSGALQRKLTAINRYDKADLADRVNYYNKLNKRTQPGENAIALKNMEIFKSPKTYNFDTFEYTRYFDQNFKASFVFGDAIHTFPEPSIQKSRPIEGDNRNAVLLKLDKKRHFIFIKDHIKFEDKKNLLIGRGAMTQAHRMRFMEMYFNHPLCDVGQVNTRGGKPEWIKPKISIEEHLQYKFILSLEGNDVATNLKWIMSSNSVAVMPKPKYETWFMEGRLIAGTHYIEIKDDYSDLESQLQYYIAHPDQTQAIARNANQYVSQFFDRRREDLISLLVLQKYFYYTSQTDQPVQL</sequence>
<evidence type="ECO:0000313" key="3">
    <source>
        <dbReference type="EMBL" id="PTQ99287.1"/>
    </source>
</evidence>